<reference evidence="6 7" key="1">
    <citation type="submission" date="2018-11" db="EMBL/GenBank/DDBJ databases">
        <title>Genome sequence of strain 7197.</title>
        <authorList>
            <person name="Gao J."/>
            <person name="Sun J."/>
        </authorList>
    </citation>
    <scope>NUCLEOTIDE SEQUENCE [LARGE SCALE GENOMIC DNA]</scope>
    <source>
        <strain evidence="6 7">7197</strain>
    </source>
</reference>
<dbReference type="CDD" id="cd00540">
    <property type="entry name" value="AAG"/>
    <property type="match status" value="1"/>
</dbReference>
<dbReference type="OrthoDB" id="9794313at2"/>
<accession>A0A3N9NYQ3</accession>
<evidence type="ECO:0000256" key="2">
    <source>
        <dbReference type="ARBA" id="ARBA00022763"/>
    </source>
</evidence>
<proteinExistence type="inferred from homology"/>
<dbReference type="InterPro" id="IPR003180">
    <property type="entry name" value="MPG"/>
</dbReference>
<evidence type="ECO:0000256" key="1">
    <source>
        <dbReference type="ARBA" id="ARBA00009232"/>
    </source>
</evidence>
<dbReference type="Proteomes" id="UP000282529">
    <property type="component" value="Unassembled WGS sequence"/>
</dbReference>
<keyword evidence="7" id="KW-1185">Reference proteome</keyword>
<dbReference type="InterPro" id="IPR036995">
    <property type="entry name" value="MPG_sf"/>
</dbReference>
<evidence type="ECO:0000256" key="4">
    <source>
        <dbReference type="ARBA" id="ARBA00023204"/>
    </source>
</evidence>
<sequence>MNQNDCRKPEGLPPSSLYALSALHAAPLLLGQHLVRLTEDGEIRCRIVETESYGGAEDKGSHAYGGRRTDRTDVMFRAGGIAYVYLIYGMHHCFNIVTAGENDPHAVLIRAVEPLSPRDAQLMAANRGTAIRKPSDLSGGPGKLCRALRIDRSLSGLLLDQPGGPLRLESGDDPRSLPVVQAPRINIPYAEEYAALPWRFYIRDNPYVSVHDSRAEPFIWTEDCI</sequence>
<dbReference type="InterPro" id="IPR011034">
    <property type="entry name" value="Formyl_transferase-like_C_sf"/>
</dbReference>
<dbReference type="FunFam" id="3.10.300.10:FF:000001">
    <property type="entry name" value="Putative 3-methyladenine DNA glycosylase"/>
    <property type="match status" value="1"/>
</dbReference>
<comment type="caution">
    <text evidence="6">The sequence shown here is derived from an EMBL/GenBank/DDBJ whole genome shotgun (WGS) entry which is preliminary data.</text>
</comment>
<evidence type="ECO:0000313" key="6">
    <source>
        <dbReference type="EMBL" id="RQW08220.1"/>
    </source>
</evidence>
<keyword evidence="2 5" id="KW-0227">DNA damage</keyword>
<dbReference type="Pfam" id="PF02245">
    <property type="entry name" value="Pur_DNA_glyco"/>
    <property type="match status" value="1"/>
</dbReference>
<protein>
    <recommendedName>
        <fullName evidence="5">Putative 3-methyladenine DNA glycosylase</fullName>
        <ecNumber evidence="5">3.2.2.-</ecNumber>
    </recommendedName>
</protein>
<name>A0A3N9NYQ3_9BACL</name>
<dbReference type="GO" id="GO:0003677">
    <property type="term" value="F:DNA binding"/>
    <property type="evidence" value="ECO:0007669"/>
    <property type="project" value="InterPro"/>
</dbReference>
<dbReference type="Gene3D" id="3.10.300.10">
    <property type="entry name" value="Methylpurine-DNA glycosylase (MPG)"/>
    <property type="match status" value="1"/>
</dbReference>
<keyword evidence="3 5" id="KW-0378">Hydrolase</keyword>
<dbReference type="AlphaFoldDB" id="A0A3N9NYQ3"/>
<evidence type="ECO:0000313" key="7">
    <source>
        <dbReference type="Proteomes" id="UP000282529"/>
    </source>
</evidence>
<dbReference type="GO" id="GO:0003905">
    <property type="term" value="F:alkylbase DNA N-glycosylase activity"/>
    <property type="evidence" value="ECO:0007669"/>
    <property type="project" value="InterPro"/>
</dbReference>
<comment type="similarity">
    <text evidence="1 5">Belongs to the DNA glycosylase MPG family.</text>
</comment>
<dbReference type="EC" id="3.2.2.-" evidence="5"/>
<keyword evidence="4 5" id="KW-0234">DNA repair</keyword>
<dbReference type="HAMAP" id="MF_00527">
    <property type="entry name" value="3MGH"/>
    <property type="match status" value="1"/>
</dbReference>
<dbReference type="GO" id="GO:0006284">
    <property type="term" value="P:base-excision repair"/>
    <property type="evidence" value="ECO:0007669"/>
    <property type="project" value="InterPro"/>
</dbReference>
<dbReference type="SUPFAM" id="SSF50486">
    <property type="entry name" value="FMT C-terminal domain-like"/>
    <property type="match status" value="1"/>
</dbReference>
<dbReference type="EMBL" id="RQPI01000023">
    <property type="protein sequence ID" value="RQW08220.1"/>
    <property type="molecule type" value="Genomic_DNA"/>
</dbReference>
<dbReference type="PANTHER" id="PTHR10429">
    <property type="entry name" value="DNA-3-METHYLADENINE GLYCOSYLASE"/>
    <property type="match status" value="1"/>
</dbReference>
<evidence type="ECO:0000256" key="3">
    <source>
        <dbReference type="ARBA" id="ARBA00022801"/>
    </source>
</evidence>
<dbReference type="PANTHER" id="PTHR10429:SF0">
    <property type="entry name" value="DNA-3-METHYLADENINE GLYCOSYLASE"/>
    <property type="match status" value="1"/>
</dbReference>
<organism evidence="6 7">
    <name type="scientific">Paenibacillus rhizophilus</name>
    <dbReference type="NCBI Taxonomy" id="1850366"/>
    <lineage>
        <taxon>Bacteria</taxon>
        <taxon>Bacillati</taxon>
        <taxon>Bacillota</taxon>
        <taxon>Bacilli</taxon>
        <taxon>Bacillales</taxon>
        <taxon>Paenibacillaceae</taxon>
        <taxon>Paenibacillus</taxon>
    </lineage>
</organism>
<gene>
    <name evidence="6" type="ORF">EH198_23080</name>
</gene>
<evidence type="ECO:0000256" key="5">
    <source>
        <dbReference type="HAMAP-Rule" id="MF_00527"/>
    </source>
</evidence>
<dbReference type="NCBIfam" id="TIGR00567">
    <property type="entry name" value="3mg"/>
    <property type="match status" value="1"/>
</dbReference>